<comment type="caution">
    <text evidence="1">The sequence shown here is derived from an EMBL/GenBank/DDBJ whole genome shotgun (WGS) entry which is preliminary data.</text>
</comment>
<proteinExistence type="predicted"/>
<organism evidence="1 2">
    <name type="scientific">Shinella yambaruensis</name>
    <dbReference type="NCBI Taxonomy" id="415996"/>
    <lineage>
        <taxon>Bacteria</taxon>
        <taxon>Pseudomonadati</taxon>
        <taxon>Pseudomonadota</taxon>
        <taxon>Alphaproteobacteria</taxon>
        <taxon>Hyphomicrobiales</taxon>
        <taxon>Rhizobiaceae</taxon>
        <taxon>Shinella</taxon>
    </lineage>
</organism>
<dbReference type="CDD" id="cd02980">
    <property type="entry name" value="TRX_Fd_family"/>
    <property type="match status" value="1"/>
</dbReference>
<keyword evidence="2" id="KW-1185">Reference proteome</keyword>
<gene>
    <name evidence="1" type="ORF">GCM10007923_48700</name>
</gene>
<evidence type="ECO:0008006" key="3">
    <source>
        <dbReference type="Google" id="ProtNLM"/>
    </source>
</evidence>
<dbReference type="EMBL" id="BSOP01000042">
    <property type="protein sequence ID" value="GLR53654.1"/>
    <property type="molecule type" value="Genomic_DNA"/>
</dbReference>
<evidence type="ECO:0000313" key="2">
    <source>
        <dbReference type="Proteomes" id="UP001156702"/>
    </source>
</evidence>
<dbReference type="Gene3D" id="3.40.30.10">
    <property type="entry name" value="Glutaredoxin"/>
    <property type="match status" value="1"/>
</dbReference>
<reference evidence="2" key="1">
    <citation type="journal article" date="2019" name="Int. J. Syst. Evol. Microbiol.">
        <title>The Global Catalogue of Microorganisms (GCM) 10K type strain sequencing project: providing services to taxonomists for standard genome sequencing and annotation.</title>
        <authorList>
            <consortium name="The Broad Institute Genomics Platform"/>
            <consortium name="The Broad Institute Genome Sequencing Center for Infectious Disease"/>
            <person name="Wu L."/>
            <person name="Ma J."/>
        </authorList>
    </citation>
    <scope>NUCLEOTIDE SEQUENCE [LARGE SCALE GENOMIC DNA]</scope>
    <source>
        <strain evidence="2">NBRC 102122</strain>
    </source>
</reference>
<dbReference type="InterPro" id="IPR012863">
    <property type="entry name" value="DUF1636"/>
</dbReference>
<dbReference type="Proteomes" id="UP001156702">
    <property type="component" value="Unassembled WGS sequence"/>
</dbReference>
<dbReference type="Pfam" id="PF07845">
    <property type="entry name" value="DUF1636"/>
    <property type="match status" value="1"/>
</dbReference>
<name>A0ABQ5ZLC1_9HYPH</name>
<evidence type="ECO:0000313" key="1">
    <source>
        <dbReference type="EMBL" id="GLR53654.1"/>
    </source>
</evidence>
<accession>A0ABQ5ZLC1</accession>
<protein>
    <recommendedName>
        <fullName evidence="3">Metal-binding protein</fullName>
    </recommendedName>
</protein>
<sequence>MIANLRASIAETSLSDQFEVTGTACMGGCDQPCSVAVRAPEKASWLFFNLDPIEDVADIVRFAQIYAQLDDGWCRSVDRPGKLASNILARLPAMIYRPAHSTS</sequence>